<dbReference type="InterPro" id="IPR053147">
    <property type="entry name" value="Hsp_HslJ-like"/>
</dbReference>
<dbReference type="InterPro" id="IPR005184">
    <property type="entry name" value="DUF306_Meta_HslJ"/>
</dbReference>
<dbReference type="RefSeq" id="WP_166270522.1">
    <property type="nucleotide sequence ID" value="NZ_CP048029.1"/>
</dbReference>
<keyword evidence="4" id="KW-1185">Reference proteome</keyword>
<reference evidence="4" key="1">
    <citation type="submission" date="2020-01" db="EMBL/GenBank/DDBJ databases">
        <title>Caldichromatium gen. nov., sp. nov., a thermophilic purple sulfur bacterium member of the family Chromatiaceae isolated from Nakabusa hot spring, Japan.</title>
        <authorList>
            <person name="Saini M.K."/>
            <person name="Hanada S."/>
            <person name="Tank M."/>
        </authorList>
    </citation>
    <scope>NUCLEOTIDE SEQUENCE [LARGE SCALE GENOMIC DNA]</scope>
    <source>
        <strain evidence="4">No.7</strain>
    </source>
</reference>
<name>A0A6G7VCY0_9GAMM</name>
<dbReference type="AlphaFoldDB" id="A0A6G7VCY0"/>
<evidence type="ECO:0000313" key="4">
    <source>
        <dbReference type="Proteomes" id="UP000502699"/>
    </source>
</evidence>
<sequence>MSTDHRRHHPLILTLACIWPLFCQAQTEMTQPPAVGAIPAPTPFEDMDWHLTTYWDGSKTVELQARGRPSIFRFSEGRLSGNTGCNQIQGGYQIESDLFRLASGLAATRMACPEPLMQQESAVIHNLQDVARYRLAGGRLELMNKAGRVLLSFTPLAVDTGPQALTGRAWRVEGYVDGQGTLVKPLAAIDLSFDPQGRISGFDGCNHYLSGFVRSGHVLSLGPVALTAMACTSGLERERQARAYRAALARVQAYRITGDRLLLLDASNHPVIELRALDPPGPKLRVQMRWPSPSRYT</sequence>
<evidence type="ECO:0000259" key="2">
    <source>
        <dbReference type="Pfam" id="PF03724"/>
    </source>
</evidence>
<feature type="chain" id="PRO_5026106414" evidence="1">
    <location>
        <begin position="26"/>
        <end position="297"/>
    </location>
</feature>
<evidence type="ECO:0000313" key="3">
    <source>
        <dbReference type="EMBL" id="QIK37760.1"/>
    </source>
</evidence>
<protein>
    <submittedName>
        <fullName evidence="3">META domain-containing protein</fullName>
    </submittedName>
</protein>
<dbReference type="Gene3D" id="2.40.128.270">
    <property type="match status" value="2"/>
</dbReference>
<evidence type="ECO:0000256" key="1">
    <source>
        <dbReference type="SAM" id="SignalP"/>
    </source>
</evidence>
<feature type="signal peptide" evidence="1">
    <location>
        <begin position="1"/>
        <end position="25"/>
    </location>
</feature>
<feature type="domain" description="DUF306" evidence="2">
    <location>
        <begin position="163"/>
        <end position="274"/>
    </location>
</feature>
<dbReference type="PANTHER" id="PTHR35535:SF2">
    <property type="entry name" value="DUF306 DOMAIN-CONTAINING PROTEIN"/>
    <property type="match status" value="1"/>
</dbReference>
<dbReference type="Pfam" id="PF03724">
    <property type="entry name" value="META"/>
    <property type="match status" value="2"/>
</dbReference>
<feature type="domain" description="DUF306" evidence="2">
    <location>
        <begin position="44"/>
        <end position="153"/>
    </location>
</feature>
<keyword evidence="1" id="KW-0732">Signal</keyword>
<dbReference type="KEGG" id="cjap:GWK36_06920"/>
<dbReference type="EMBL" id="CP048029">
    <property type="protein sequence ID" value="QIK37760.1"/>
    <property type="molecule type" value="Genomic_DNA"/>
</dbReference>
<dbReference type="PANTHER" id="PTHR35535">
    <property type="entry name" value="HEAT SHOCK PROTEIN HSLJ"/>
    <property type="match status" value="1"/>
</dbReference>
<dbReference type="InterPro" id="IPR038670">
    <property type="entry name" value="HslJ-like_sf"/>
</dbReference>
<organism evidence="3 4">
    <name type="scientific">Caldichromatium japonicum</name>
    <dbReference type="NCBI Taxonomy" id="2699430"/>
    <lineage>
        <taxon>Bacteria</taxon>
        <taxon>Pseudomonadati</taxon>
        <taxon>Pseudomonadota</taxon>
        <taxon>Gammaproteobacteria</taxon>
        <taxon>Chromatiales</taxon>
        <taxon>Chromatiaceae</taxon>
        <taxon>Caldichromatium</taxon>
    </lineage>
</organism>
<gene>
    <name evidence="3" type="ORF">GWK36_06920</name>
</gene>
<dbReference type="Proteomes" id="UP000502699">
    <property type="component" value="Chromosome"/>
</dbReference>
<proteinExistence type="predicted"/>
<accession>A0A6G7VCY0</accession>